<organism evidence="2 3">
    <name type="scientific">Salix purpurea</name>
    <name type="common">Purple osier willow</name>
    <dbReference type="NCBI Taxonomy" id="77065"/>
    <lineage>
        <taxon>Eukaryota</taxon>
        <taxon>Viridiplantae</taxon>
        <taxon>Streptophyta</taxon>
        <taxon>Embryophyta</taxon>
        <taxon>Tracheophyta</taxon>
        <taxon>Spermatophyta</taxon>
        <taxon>Magnoliopsida</taxon>
        <taxon>eudicotyledons</taxon>
        <taxon>Gunneridae</taxon>
        <taxon>Pentapetalae</taxon>
        <taxon>rosids</taxon>
        <taxon>fabids</taxon>
        <taxon>Malpighiales</taxon>
        <taxon>Salicaceae</taxon>
        <taxon>Saliceae</taxon>
        <taxon>Salix</taxon>
    </lineage>
</organism>
<evidence type="ECO:0000313" key="3">
    <source>
        <dbReference type="Proteomes" id="UP001151532"/>
    </source>
</evidence>
<evidence type="ECO:0000256" key="1">
    <source>
        <dbReference type="SAM" id="MobiDB-lite"/>
    </source>
</evidence>
<proteinExistence type="predicted"/>
<dbReference type="AlphaFoldDB" id="A0A9Q0VAA8"/>
<dbReference type="Proteomes" id="UP001151532">
    <property type="component" value="Chromosome 19"/>
</dbReference>
<reference evidence="2" key="1">
    <citation type="submission" date="2022-11" db="EMBL/GenBank/DDBJ databases">
        <authorList>
            <person name="Hyden B.L."/>
            <person name="Feng K."/>
            <person name="Yates T."/>
            <person name="Jawdy S."/>
            <person name="Smart L.B."/>
            <person name="Muchero W."/>
        </authorList>
    </citation>
    <scope>NUCLEOTIDE SEQUENCE</scope>
    <source>
        <tissue evidence="2">Shoot tip</tissue>
    </source>
</reference>
<keyword evidence="3" id="KW-1185">Reference proteome</keyword>
<feature type="region of interest" description="Disordered" evidence="1">
    <location>
        <begin position="1"/>
        <end position="66"/>
    </location>
</feature>
<feature type="compositionally biased region" description="Polar residues" evidence="1">
    <location>
        <begin position="51"/>
        <end position="61"/>
    </location>
</feature>
<feature type="compositionally biased region" description="Low complexity" evidence="1">
    <location>
        <begin position="22"/>
        <end position="34"/>
    </location>
</feature>
<dbReference type="EMBL" id="JAPFFK010000009">
    <property type="protein sequence ID" value="KAJ6745024.1"/>
    <property type="molecule type" value="Genomic_DNA"/>
</dbReference>
<protein>
    <submittedName>
        <fullName evidence="2">Uncharacterized protein</fullName>
    </submittedName>
</protein>
<accession>A0A9Q0VAA8</accession>
<gene>
    <name evidence="2" type="ORF">OIU79_031212</name>
</gene>
<name>A0A9Q0VAA8_SALPP</name>
<feature type="region of interest" description="Disordered" evidence="1">
    <location>
        <begin position="108"/>
        <end position="127"/>
    </location>
</feature>
<comment type="caution">
    <text evidence="2">The sequence shown here is derived from an EMBL/GenBank/DDBJ whole genome shotgun (WGS) entry which is preliminary data.</text>
</comment>
<feature type="compositionally biased region" description="Polar residues" evidence="1">
    <location>
        <begin position="1"/>
        <end position="14"/>
    </location>
</feature>
<evidence type="ECO:0000313" key="2">
    <source>
        <dbReference type="EMBL" id="KAJ6745024.1"/>
    </source>
</evidence>
<sequence length="164" mass="18174">MELPRTTSSNSHPNSLKKFRVSSSTTTSRPSTDPSSRHPRNDFEPSLNIEGETTSNVSTFNRPGDRVLQTTSSSLVSSNLQGTSYMIQRQSMITEAKPDFEAELERLKKSSEMEAETSSSSKNIPEEIIKKCQEAEMSLRQGLMLAKQAQELLRSAPDEGLFSA</sequence>
<dbReference type="OrthoDB" id="10512471at2759"/>
<reference evidence="2" key="2">
    <citation type="journal article" date="2023" name="Int. J. Mol. Sci.">
        <title>De Novo Assembly and Annotation of 11 Diverse Shrub Willow (Salix) Genomes Reveals Novel Gene Organization in Sex-Linked Regions.</title>
        <authorList>
            <person name="Hyden B."/>
            <person name="Feng K."/>
            <person name="Yates T.B."/>
            <person name="Jawdy S."/>
            <person name="Cereghino C."/>
            <person name="Smart L.B."/>
            <person name="Muchero W."/>
        </authorList>
    </citation>
    <scope>NUCLEOTIDE SEQUENCE</scope>
    <source>
        <tissue evidence="2">Shoot tip</tissue>
    </source>
</reference>